<keyword evidence="7 16" id="KW-1003">Cell membrane</keyword>
<dbReference type="NCBIfam" id="TIGR01195">
    <property type="entry name" value="oadG_fam"/>
    <property type="match status" value="1"/>
</dbReference>
<accession>A0ABT0N342</accession>
<dbReference type="InterPro" id="IPR005899">
    <property type="entry name" value="Na_pump_deCOase"/>
</dbReference>
<evidence type="ECO:0000256" key="8">
    <source>
        <dbReference type="ARBA" id="ARBA00022692"/>
    </source>
</evidence>
<keyword evidence="10 16" id="KW-1133">Transmembrane helix</keyword>
<proteinExistence type="inferred from homology"/>
<keyword evidence="6 16" id="KW-0813">Transport</keyword>
<reference evidence="18 19" key="1">
    <citation type="submission" date="2022-01" db="EMBL/GenBank/DDBJ databases">
        <title>Whole genome-based taxonomy of the Shewanellaceae.</title>
        <authorList>
            <person name="Martin-Rodriguez A.J."/>
        </authorList>
    </citation>
    <scope>NUCLEOTIDE SEQUENCE [LARGE SCALE GENOMIC DNA]</scope>
    <source>
        <strain evidence="18 19">DSM 21332</strain>
    </source>
</reference>
<evidence type="ECO:0000256" key="12">
    <source>
        <dbReference type="ARBA" id="ARBA00023065"/>
    </source>
</evidence>
<dbReference type="EMBL" id="JAKIKT010000001">
    <property type="protein sequence ID" value="MCL2912868.1"/>
    <property type="molecule type" value="Genomic_DNA"/>
</dbReference>
<evidence type="ECO:0000256" key="2">
    <source>
        <dbReference type="ARBA" id="ARBA00003002"/>
    </source>
</evidence>
<evidence type="ECO:0000256" key="7">
    <source>
        <dbReference type="ARBA" id="ARBA00022475"/>
    </source>
</evidence>
<evidence type="ECO:0000256" key="10">
    <source>
        <dbReference type="ARBA" id="ARBA00022989"/>
    </source>
</evidence>
<keyword evidence="9 16" id="KW-1278">Translocase</keyword>
<evidence type="ECO:0000256" key="3">
    <source>
        <dbReference type="ARBA" id="ARBA00004162"/>
    </source>
</evidence>
<evidence type="ECO:0000256" key="9">
    <source>
        <dbReference type="ARBA" id="ARBA00022967"/>
    </source>
</evidence>
<comment type="subcellular location">
    <subcellularLocation>
        <location evidence="3 16 17">Cell membrane</location>
        <topology evidence="3 16 17">Single-pass membrane protein</topology>
    </subcellularLocation>
</comment>
<comment type="catalytic activity">
    <reaction evidence="15 16 17">
        <text>oxaloacetate + 2 Na(+)(in) + H(+) = pyruvate + 2 Na(+)(out) + CO2</text>
        <dbReference type="Rhea" id="RHEA:57724"/>
        <dbReference type="ChEBI" id="CHEBI:15361"/>
        <dbReference type="ChEBI" id="CHEBI:15378"/>
        <dbReference type="ChEBI" id="CHEBI:16452"/>
        <dbReference type="ChEBI" id="CHEBI:16526"/>
        <dbReference type="ChEBI" id="CHEBI:29101"/>
        <dbReference type="EC" id="7.2.4.2"/>
    </reaction>
</comment>
<comment type="similarity">
    <text evidence="4 16 17">Belongs to the OadG family.</text>
</comment>
<evidence type="ECO:0000256" key="6">
    <source>
        <dbReference type="ARBA" id="ARBA00022448"/>
    </source>
</evidence>
<keyword evidence="14 16" id="KW-0739">Sodium transport</keyword>
<dbReference type="RefSeq" id="WP_249247673.1">
    <property type="nucleotide sequence ID" value="NZ_JAKIKT010000001.1"/>
</dbReference>
<keyword evidence="19" id="KW-1185">Reference proteome</keyword>
<comment type="subunit">
    <text evidence="5 16">Heterotrimer of an alpha, a beta and a gamma subunit.</text>
</comment>
<evidence type="ECO:0000256" key="15">
    <source>
        <dbReference type="ARBA" id="ARBA00048176"/>
    </source>
</evidence>
<keyword evidence="12 16" id="KW-0406">Ion transport</keyword>
<evidence type="ECO:0000256" key="13">
    <source>
        <dbReference type="ARBA" id="ARBA00023136"/>
    </source>
</evidence>
<evidence type="ECO:0000256" key="4">
    <source>
        <dbReference type="ARBA" id="ARBA00005844"/>
    </source>
</evidence>
<evidence type="ECO:0000256" key="14">
    <source>
        <dbReference type="ARBA" id="ARBA00023201"/>
    </source>
</evidence>
<evidence type="ECO:0000256" key="5">
    <source>
        <dbReference type="ARBA" id="ARBA00011869"/>
    </source>
</evidence>
<dbReference type="Pfam" id="PF04277">
    <property type="entry name" value="OAD_gamma"/>
    <property type="match status" value="1"/>
</dbReference>
<dbReference type="EC" id="7.2.4.2" evidence="16"/>
<keyword evidence="11 16" id="KW-0915">Sodium</keyword>
<evidence type="ECO:0000256" key="16">
    <source>
        <dbReference type="HAMAP-Rule" id="MF_00404"/>
    </source>
</evidence>
<gene>
    <name evidence="16" type="primary">oadG</name>
    <name evidence="18" type="ORF">L2725_03595</name>
</gene>
<evidence type="ECO:0000256" key="11">
    <source>
        <dbReference type="ARBA" id="ARBA00023053"/>
    </source>
</evidence>
<dbReference type="HAMAP" id="MF_00404">
    <property type="entry name" value="OadG"/>
    <property type="match status" value="1"/>
</dbReference>
<comment type="caution">
    <text evidence="18">The sequence shown here is derived from an EMBL/GenBank/DDBJ whole genome shotgun (WGS) entry which is preliminary data.</text>
</comment>
<keyword evidence="13 16" id="KW-0472">Membrane</keyword>
<dbReference type="Proteomes" id="UP001202831">
    <property type="component" value="Unassembled WGS sequence"/>
</dbReference>
<comment type="function">
    <text evidence="2 16 17">Catalyzes the decarboxylation of oxaloacetate coupled to Na(+) translocation.</text>
</comment>
<keyword evidence="8 16" id="KW-0812">Transmembrane</keyword>
<feature type="transmembrane region" description="Helical" evidence="16 17">
    <location>
        <begin position="12"/>
        <end position="37"/>
    </location>
</feature>
<protein>
    <recommendedName>
        <fullName evidence="16">Probable oxaloacetate decarboxylase gamma chain</fullName>
        <ecNumber evidence="16">7.2.4.2</ecNumber>
    </recommendedName>
</protein>
<evidence type="ECO:0000313" key="18">
    <source>
        <dbReference type="EMBL" id="MCL2912868.1"/>
    </source>
</evidence>
<organism evidence="18 19">
    <name type="scientific">Shewanella corallii</name>
    <dbReference type="NCBI Taxonomy" id="560080"/>
    <lineage>
        <taxon>Bacteria</taxon>
        <taxon>Pseudomonadati</taxon>
        <taxon>Pseudomonadota</taxon>
        <taxon>Gammaproteobacteria</taxon>
        <taxon>Alteromonadales</taxon>
        <taxon>Shewanellaceae</taxon>
        <taxon>Shewanella</taxon>
    </lineage>
</organism>
<evidence type="ECO:0000313" key="19">
    <source>
        <dbReference type="Proteomes" id="UP001202831"/>
    </source>
</evidence>
<name>A0ABT0N342_9GAMM</name>
<comment type="cofactor">
    <cofactor evidence="1 16 17">
        <name>Na(+)</name>
        <dbReference type="ChEBI" id="CHEBI:29101"/>
    </cofactor>
</comment>
<evidence type="ECO:0000256" key="1">
    <source>
        <dbReference type="ARBA" id="ARBA00001959"/>
    </source>
</evidence>
<dbReference type="InterPro" id="IPR023424">
    <property type="entry name" value="OadG"/>
</dbReference>
<evidence type="ECO:0000256" key="17">
    <source>
        <dbReference type="RuleBase" id="RU004278"/>
    </source>
</evidence>
<sequence length="79" mass="8376">METITESLTVAFGIMAMGMVMVFVFLGILIAGVNFVASRYGPKPALDIGEPQPDSAHANVDPKVLAAITAAIHQYRTKA</sequence>